<proteinExistence type="predicted"/>
<accession>A0ABR1JBY3</accession>
<keyword evidence="1" id="KW-0418">Kinase</keyword>
<evidence type="ECO:0000313" key="1">
    <source>
        <dbReference type="EMBL" id="KAK7457233.1"/>
    </source>
</evidence>
<dbReference type="Gene3D" id="1.10.510.10">
    <property type="entry name" value="Transferase(Phosphotransferase) domain 1"/>
    <property type="match status" value="1"/>
</dbReference>
<keyword evidence="1" id="KW-0723">Serine/threonine-protein kinase</keyword>
<keyword evidence="1" id="KW-0808">Transferase</keyword>
<reference evidence="1 2" key="1">
    <citation type="submission" date="2024-01" db="EMBL/GenBank/DDBJ databases">
        <title>A draft genome for the cacao thread blight pathogen Marasmiellus scandens.</title>
        <authorList>
            <person name="Baruah I.K."/>
            <person name="Leung J."/>
            <person name="Bukari Y."/>
            <person name="Amoako-Attah I."/>
            <person name="Meinhardt L.W."/>
            <person name="Bailey B.A."/>
            <person name="Cohen S.P."/>
        </authorList>
    </citation>
    <scope>NUCLEOTIDE SEQUENCE [LARGE SCALE GENOMIC DNA]</scope>
    <source>
        <strain evidence="1 2">GH-19</strain>
    </source>
</reference>
<dbReference type="Proteomes" id="UP001498398">
    <property type="component" value="Unassembled WGS sequence"/>
</dbReference>
<organism evidence="1 2">
    <name type="scientific">Marasmiellus scandens</name>
    <dbReference type="NCBI Taxonomy" id="2682957"/>
    <lineage>
        <taxon>Eukaryota</taxon>
        <taxon>Fungi</taxon>
        <taxon>Dikarya</taxon>
        <taxon>Basidiomycota</taxon>
        <taxon>Agaricomycotina</taxon>
        <taxon>Agaricomycetes</taxon>
        <taxon>Agaricomycetidae</taxon>
        <taxon>Agaricales</taxon>
        <taxon>Marasmiineae</taxon>
        <taxon>Omphalotaceae</taxon>
        <taxon>Marasmiellus</taxon>
    </lineage>
</organism>
<sequence>MDSIWLRETVGFISPGKELGFGKRPYSTAKNDVWALGILFLNLATGKDVWEIVTDSGFKTFLDDPMSLFRNYSIFRRRL</sequence>
<keyword evidence="2" id="KW-1185">Reference proteome</keyword>
<comment type="caution">
    <text evidence="1">The sequence shown here is derived from an EMBL/GenBank/DDBJ whole genome shotgun (WGS) entry which is preliminary data.</text>
</comment>
<dbReference type="SUPFAM" id="SSF56112">
    <property type="entry name" value="Protein kinase-like (PK-like)"/>
    <property type="match status" value="1"/>
</dbReference>
<dbReference type="InterPro" id="IPR011009">
    <property type="entry name" value="Kinase-like_dom_sf"/>
</dbReference>
<name>A0ABR1JBY3_9AGAR</name>
<gene>
    <name evidence="1" type="primary">SKS1_6</name>
    <name evidence="1" type="ORF">VKT23_010535</name>
</gene>
<dbReference type="EMBL" id="JBANRG010000020">
    <property type="protein sequence ID" value="KAK7457233.1"/>
    <property type="molecule type" value="Genomic_DNA"/>
</dbReference>
<dbReference type="GO" id="GO:0004674">
    <property type="term" value="F:protein serine/threonine kinase activity"/>
    <property type="evidence" value="ECO:0007669"/>
    <property type="project" value="UniProtKB-KW"/>
</dbReference>
<evidence type="ECO:0000313" key="2">
    <source>
        <dbReference type="Proteomes" id="UP001498398"/>
    </source>
</evidence>
<protein>
    <submittedName>
        <fullName evidence="1">Serine/threonine protein kinase</fullName>
    </submittedName>
</protein>